<dbReference type="Gene3D" id="3.30.470.20">
    <property type="entry name" value="ATP-grasp fold, B domain"/>
    <property type="match status" value="1"/>
</dbReference>
<keyword evidence="4 5" id="KW-0067">ATP-binding</keyword>
<reference evidence="9" key="2">
    <citation type="submission" date="2018-04" db="EMBL/GenBank/DDBJ databases">
        <title>Draft genome sequence of Mycobacterium montefiorense isolated from Japanese black salamander.</title>
        <authorList>
            <person name="Fukano H."/>
            <person name="Yoshida M."/>
            <person name="Shimizu A."/>
            <person name="Iwao H."/>
            <person name="Kurata O."/>
            <person name="Katayama Y."/>
            <person name="Omatsu T."/>
            <person name="Mizutani T."/>
            <person name="Wada S."/>
            <person name="Hoshino Y."/>
        </authorList>
    </citation>
    <scope>NUCLEOTIDE SEQUENCE [LARGE SCALE GENOMIC DNA]</scope>
    <source>
        <strain evidence="9">BS</strain>
    </source>
</reference>
<dbReference type="PROSITE" id="PS50975">
    <property type="entry name" value="ATP_GRASP"/>
    <property type="match status" value="1"/>
</dbReference>
<keyword evidence="3" id="KW-0658">Purine biosynthesis</keyword>
<sequence>MTDGVTERQRETSHGARVMLLGSGEFSRELAIALRRLGAKVEEHSDATAGDLAGAIDRLQPDFVVTATRAVSVAALEALAARSESDGAVELVPNARTVRLTNDREGLRRLAADQLGLPTAPFWFVGSVGELKAVAAHGGYPLLVESLGGTAGRSVVSGPDDVEPAWRRAVGQAEQQRVLAETEVEVEFYVTLLAIRSEGAGGPVIEFCSPIGHRRAEPEVLESWQPQKMSPAALDAAKSIAARILKALGGRGVFAVELMINGDEVHFADVSAVLPQSAWVTLRSQRLSAVELQARAILGLPVDALMISPAAARTIHPAPTAEALTAALAVGESDLRVFEPGPGPRRGIALATAPDVAAARDRAREVATAVSRGRQL</sequence>
<keyword evidence="9" id="KW-1185">Reference proteome</keyword>
<evidence type="ECO:0000256" key="2">
    <source>
        <dbReference type="ARBA" id="ARBA00022741"/>
    </source>
</evidence>
<dbReference type="Gene3D" id="3.30.1490.20">
    <property type="entry name" value="ATP-grasp fold, A domain"/>
    <property type="match status" value="1"/>
</dbReference>
<evidence type="ECO:0000256" key="4">
    <source>
        <dbReference type="ARBA" id="ARBA00022840"/>
    </source>
</evidence>
<gene>
    <name evidence="8" type="primary">purT</name>
    <name evidence="7" type="ORF">MmonteBS_48130</name>
    <name evidence="8" type="ORF">NJB18185_34640</name>
</gene>
<protein>
    <submittedName>
        <fullName evidence="8">Phosphoribosylglycinamide formyltransferase 2</fullName>
    </submittedName>
</protein>
<evidence type="ECO:0000256" key="1">
    <source>
        <dbReference type="ARBA" id="ARBA00022598"/>
    </source>
</evidence>
<organism evidence="8 10">
    <name type="scientific">Mycobacterium montefiorense</name>
    <dbReference type="NCBI Taxonomy" id="154654"/>
    <lineage>
        <taxon>Bacteria</taxon>
        <taxon>Bacillati</taxon>
        <taxon>Actinomycetota</taxon>
        <taxon>Actinomycetes</taxon>
        <taxon>Mycobacteriales</taxon>
        <taxon>Mycobacteriaceae</taxon>
        <taxon>Mycobacterium</taxon>
        <taxon>Mycobacterium simiae complex</taxon>
    </lineage>
</organism>
<keyword evidence="1" id="KW-0436">Ligase</keyword>
<dbReference type="InterPro" id="IPR016185">
    <property type="entry name" value="PreATP-grasp_dom_sf"/>
</dbReference>
<reference evidence="8" key="4">
    <citation type="submission" date="2022-04" db="EMBL/GenBank/DDBJ databases">
        <authorList>
            <person name="Komine T."/>
            <person name="Fukano H."/>
            <person name="Wada S."/>
        </authorList>
    </citation>
    <scope>NUCLEOTIDE SEQUENCE</scope>
    <source>
        <strain evidence="8">NJB18185</strain>
    </source>
</reference>
<evidence type="ECO:0000313" key="8">
    <source>
        <dbReference type="EMBL" id="GKU73693.1"/>
    </source>
</evidence>
<evidence type="ECO:0000259" key="6">
    <source>
        <dbReference type="PROSITE" id="PS50975"/>
    </source>
</evidence>
<dbReference type="PANTHER" id="PTHR43055">
    <property type="entry name" value="FORMATE-DEPENDENT PHOSPHORIBOSYLGLYCINAMIDE FORMYLTRANSFERASE"/>
    <property type="match status" value="1"/>
</dbReference>
<dbReference type="GO" id="GO:0006164">
    <property type="term" value="P:purine nucleotide biosynthetic process"/>
    <property type="evidence" value="ECO:0007669"/>
    <property type="project" value="UniProtKB-KW"/>
</dbReference>
<evidence type="ECO:0000313" key="7">
    <source>
        <dbReference type="EMBL" id="GBG40441.1"/>
    </source>
</evidence>
<dbReference type="GO" id="GO:0005829">
    <property type="term" value="C:cytosol"/>
    <property type="evidence" value="ECO:0007669"/>
    <property type="project" value="TreeGrafter"/>
</dbReference>
<dbReference type="Pfam" id="PF02222">
    <property type="entry name" value="ATP-grasp"/>
    <property type="match status" value="1"/>
</dbReference>
<dbReference type="Proteomes" id="UP001139505">
    <property type="component" value="Unassembled WGS sequence"/>
</dbReference>
<dbReference type="GO" id="GO:0016874">
    <property type="term" value="F:ligase activity"/>
    <property type="evidence" value="ECO:0007669"/>
    <property type="project" value="UniProtKB-KW"/>
</dbReference>
<dbReference type="GO" id="GO:0046872">
    <property type="term" value="F:metal ion binding"/>
    <property type="evidence" value="ECO:0007669"/>
    <property type="project" value="InterPro"/>
</dbReference>
<dbReference type="SUPFAM" id="SSF52440">
    <property type="entry name" value="PreATP-grasp domain"/>
    <property type="match status" value="1"/>
</dbReference>
<dbReference type="SUPFAM" id="SSF56059">
    <property type="entry name" value="Glutathione synthetase ATP-binding domain-like"/>
    <property type="match status" value="1"/>
</dbReference>
<dbReference type="InterPro" id="IPR003135">
    <property type="entry name" value="ATP-grasp_carboxylate-amine"/>
</dbReference>
<proteinExistence type="predicted"/>
<evidence type="ECO:0000256" key="5">
    <source>
        <dbReference type="PROSITE-ProRule" id="PRU00409"/>
    </source>
</evidence>
<evidence type="ECO:0000256" key="3">
    <source>
        <dbReference type="ARBA" id="ARBA00022755"/>
    </source>
</evidence>
<dbReference type="InterPro" id="IPR011761">
    <property type="entry name" value="ATP-grasp"/>
</dbReference>
<dbReference type="AlphaFoldDB" id="A0AA37PQI1"/>
<feature type="domain" description="ATP-grasp" evidence="6">
    <location>
        <begin position="109"/>
        <end position="298"/>
    </location>
</feature>
<evidence type="ECO:0000313" key="10">
    <source>
        <dbReference type="Proteomes" id="UP001139505"/>
    </source>
</evidence>
<dbReference type="GO" id="GO:0005524">
    <property type="term" value="F:ATP binding"/>
    <property type="evidence" value="ECO:0007669"/>
    <property type="project" value="UniProtKB-UniRule"/>
</dbReference>
<reference evidence="8" key="3">
    <citation type="journal article" date="2022" name="Microbiol. Resour. Announc.">
        <title>Draft Genome Sequences of Eight Mycobacterium montefiorense Strains Isolated from Salamanders in Captivity.</title>
        <authorList>
            <person name="Komine T."/>
            <person name="Ihara H."/>
            <person name="Fukano H."/>
            <person name="Hoshino Y."/>
            <person name="Kurata O."/>
            <person name="Wada S."/>
        </authorList>
    </citation>
    <scope>NUCLEOTIDE SEQUENCE</scope>
    <source>
        <strain evidence="8">NJB18185</strain>
    </source>
</reference>
<keyword evidence="2 5" id="KW-0547">Nucleotide-binding</keyword>
<comment type="caution">
    <text evidence="8">The sequence shown here is derived from an EMBL/GenBank/DDBJ whole genome shotgun (WGS) entry which is preliminary data.</text>
</comment>
<dbReference type="Gene3D" id="3.40.50.20">
    <property type="match status" value="2"/>
</dbReference>
<dbReference type="PANTHER" id="PTHR43055:SF1">
    <property type="entry name" value="FORMATE-DEPENDENT PHOSPHORIBOSYLGLYCINAMIDE FORMYLTRANSFERASE"/>
    <property type="match status" value="1"/>
</dbReference>
<dbReference type="EMBL" id="BFCH01000036">
    <property type="protein sequence ID" value="GBG40441.1"/>
    <property type="molecule type" value="Genomic_DNA"/>
</dbReference>
<dbReference type="EMBL" id="BQYH01000027">
    <property type="protein sequence ID" value="GKU73693.1"/>
    <property type="molecule type" value="Genomic_DNA"/>
</dbReference>
<name>A0AA37PQI1_9MYCO</name>
<accession>A0AA37PQI1</accession>
<evidence type="ECO:0000313" key="9">
    <source>
        <dbReference type="Proteomes" id="UP000245060"/>
    </source>
</evidence>
<reference evidence="7" key="1">
    <citation type="journal article" date="2018" name="Genome Announc.">
        <title>Draft Genome Sequence of Mycobacterium montefiorense Isolated from Japanese Black Salamander (Hynobius nigrescens).</title>
        <authorList>
            <person name="Fukano H."/>
            <person name="Yoshida M."/>
            <person name="Shimizu A."/>
            <person name="Iwao H."/>
            <person name="Katayama Y."/>
            <person name="Omatsu T."/>
            <person name="Mizutani T."/>
            <person name="Kurata O."/>
            <person name="Wada S."/>
            <person name="Hoshino Y."/>
        </authorList>
    </citation>
    <scope>NUCLEOTIDE SEQUENCE</scope>
    <source>
        <strain evidence="7">BS</strain>
    </source>
</reference>
<dbReference type="Proteomes" id="UP000245060">
    <property type="component" value="Unassembled WGS sequence"/>
</dbReference>
<dbReference type="InterPro" id="IPR013815">
    <property type="entry name" value="ATP_grasp_subdomain_1"/>
</dbReference>